<accession>A0ABN8ZMH3</accession>
<feature type="region of interest" description="Disordered" evidence="1">
    <location>
        <begin position="1"/>
        <end position="26"/>
    </location>
</feature>
<feature type="compositionally biased region" description="Polar residues" evidence="1">
    <location>
        <begin position="13"/>
        <end position="26"/>
    </location>
</feature>
<gene>
    <name evidence="2" type="ORF">MRATA1EN1_LOCUS24087</name>
</gene>
<dbReference type="EMBL" id="OX459940">
    <property type="protein sequence ID" value="CAI9175125.1"/>
    <property type="molecule type" value="Genomic_DNA"/>
</dbReference>
<name>A0ABN8ZMH3_RANTA</name>
<keyword evidence="3" id="KW-1185">Reference proteome</keyword>
<organism evidence="2 3">
    <name type="scientific">Rangifer tarandus platyrhynchus</name>
    <name type="common">Svalbard reindeer</name>
    <dbReference type="NCBI Taxonomy" id="3082113"/>
    <lineage>
        <taxon>Eukaryota</taxon>
        <taxon>Metazoa</taxon>
        <taxon>Chordata</taxon>
        <taxon>Craniata</taxon>
        <taxon>Vertebrata</taxon>
        <taxon>Euteleostomi</taxon>
        <taxon>Mammalia</taxon>
        <taxon>Eutheria</taxon>
        <taxon>Laurasiatheria</taxon>
        <taxon>Artiodactyla</taxon>
        <taxon>Ruminantia</taxon>
        <taxon>Pecora</taxon>
        <taxon>Cervidae</taxon>
        <taxon>Odocoileinae</taxon>
        <taxon>Rangifer</taxon>
    </lineage>
</organism>
<reference evidence="2" key="1">
    <citation type="submission" date="2023-04" db="EMBL/GenBank/DDBJ databases">
        <authorList>
            <consortium name="ELIXIR-Norway"/>
        </authorList>
    </citation>
    <scope>NUCLEOTIDE SEQUENCE [LARGE SCALE GENOMIC DNA]</scope>
</reference>
<feature type="region of interest" description="Disordered" evidence="1">
    <location>
        <begin position="268"/>
        <end position="356"/>
    </location>
</feature>
<feature type="region of interest" description="Disordered" evidence="1">
    <location>
        <begin position="434"/>
        <end position="461"/>
    </location>
</feature>
<protein>
    <submittedName>
        <fullName evidence="2">Uncharacterized protein</fullName>
    </submittedName>
</protein>
<evidence type="ECO:0000313" key="2">
    <source>
        <dbReference type="EMBL" id="CAI9175125.1"/>
    </source>
</evidence>
<feature type="compositionally biased region" description="Low complexity" evidence="1">
    <location>
        <begin position="148"/>
        <end position="159"/>
    </location>
</feature>
<feature type="region of interest" description="Disordered" evidence="1">
    <location>
        <begin position="135"/>
        <end position="232"/>
    </location>
</feature>
<dbReference type="Proteomes" id="UP001176941">
    <property type="component" value="Chromosome 4"/>
</dbReference>
<proteinExistence type="predicted"/>
<sequence length="461" mass="47518">MLHLPEKEPSPGALSSTTSAGWGTTPSWPHTGSELAVCMAFSEMQSIAWAPQAPHRCRDAQAEDGASFSSGVLSCVRPSLQGEDAALGLTFSGRKPSLRDSSRGPAPCWPLPLPEQPPSWSRGFAFRAGLRISASISSGQRGPGGLGVDTDGTTGRVAGPPVPGDACAAVPPASAGGLREGPAAPSGRRGGTRRGGRLRTAPPLALPSHLCRSVPPESTRDRAWPPSSPPSTAGTVAALLTFAQFWGGPHLCTPPWVTLASWSDPECTRRGPAGNRRKKHPQDVTEGGEAEGSRGTPRTQAPPASPPAHLPSGVSVLSSHRSSRLGPGRPQCRDSARGAGASGGEREGRAAPGSTEGLICSSAESTRGAGCVEVACSARPVGGAANINLLSCDTHRVVLAERENKRRPGIFFPAELKALWGLPEATGSGGLLQEDQLFRPAPRYPSHGALDVATSGSRQDP</sequence>
<evidence type="ECO:0000313" key="3">
    <source>
        <dbReference type="Proteomes" id="UP001176941"/>
    </source>
</evidence>
<feature type="compositionally biased region" description="Low complexity" evidence="1">
    <location>
        <begin position="312"/>
        <end position="326"/>
    </location>
</feature>
<evidence type="ECO:0000256" key="1">
    <source>
        <dbReference type="SAM" id="MobiDB-lite"/>
    </source>
</evidence>